<proteinExistence type="inferred from homology"/>
<dbReference type="PANTHER" id="PTHR22777">
    <property type="entry name" value="HEMOLYSIN-RELATED"/>
    <property type="match status" value="1"/>
</dbReference>
<dbReference type="SMART" id="SM01091">
    <property type="entry name" value="CorC_HlyC"/>
    <property type="match status" value="1"/>
</dbReference>
<dbReference type="SUPFAM" id="SSF56176">
    <property type="entry name" value="FAD-binding/transporter-associated domain-like"/>
    <property type="match status" value="1"/>
</dbReference>
<evidence type="ECO:0000259" key="11">
    <source>
        <dbReference type="PROSITE" id="PS51371"/>
    </source>
</evidence>
<dbReference type="InterPro" id="IPR016169">
    <property type="entry name" value="FAD-bd_PCMH_sub2"/>
</dbReference>
<dbReference type="Gene3D" id="3.30.465.10">
    <property type="match status" value="1"/>
</dbReference>
<organism evidence="12 13">
    <name type="scientific">Rohdeia mirabilis</name>
    <dbReference type="NCBI Taxonomy" id="2528008"/>
    <lineage>
        <taxon>Bacteria</taxon>
        <taxon>Pseudomonadati</taxon>
        <taxon>Planctomycetota</taxon>
        <taxon>Planctomycetia</taxon>
        <taxon>Planctomycetia incertae sedis</taxon>
        <taxon>Rohdeia</taxon>
    </lineage>
</organism>
<evidence type="ECO:0000313" key="13">
    <source>
        <dbReference type="Proteomes" id="UP000319342"/>
    </source>
</evidence>
<dbReference type="AlphaFoldDB" id="A0A518D1Y8"/>
<evidence type="ECO:0000256" key="10">
    <source>
        <dbReference type="SAM" id="Phobius"/>
    </source>
</evidence>
<dbReference type="InterPro" id="IPR046342">
    <property type="entry name" value="CBS_dom_sf"/>
</dbReference>
<name>A0A518D1Y8_9BACT</name>
<keyword evidence="4 10" id="KW-0812">Transmembrane</keyword>
<dbReference type="FunFam" id="3.10.580.10:FF:000002">
    <property type="entry name" value="Magnesium/cobalt efflux protein CorC"/>
    <property type="match status" value="1"/>
</dbReference>
<dbReference type="PROSITE" id="PS51371">
    <property type="entry name" value="CBS"/>
    <property type="match status" value="1"/>
</dbReference>
<keyword evidence="5" id="KW-0677">Repeat</keyword>
<keyword evidence="8 10" id="KW-0472">Membrane</keyword>
<dbReference type="Pfam" id="PF00571">
    <property type="entry name" value="CBS"/>
    <property type="match status" value="2"/>
</dbReference>
<dbReference type="CDD" id="cd04590">
    <property type="entry name" value="CBS_pair_CorC_HlyC_assoc"/>
    <property type="match status" value="1"/>
</dbReference>
<dbReference type="InterPro" id="IPR000644">
    <property type="entry name" value="CBS_dom"/>
</dbReference>
<keyword evidence="13" id="KW-1185">Reference proteome</keyword>
<keyword evidence="3" id="KW-1003">Cell membrane</keyword>
<feature type="domain" description="CBS" evidence="11">
    <location>
        <begin position="304"/>
        <end position="361"/>
    </location>
</feature>
<reference evidence="12 13" key="1">
    <citation type="submission" date="2019-02" db="EMBL/GenBank/DDBJ databases">
        <title>Deep-cultivation of Planctomycetes and their phenomic and genomic characterization uncovers novel biology.</title>
        <authorList>
            <person name="Wiegand S."/>
            <person name="Jogler M."/>
            <person name="Boedeker C."/>
            <person name="Pinto D."/>
            <person name="Vollmers J."/>
            <person name="Rivas-Marin E."/>
            <person name="Kohn T."/>
            <person name="Peeters S.H."/>
            <person name="Heuer A."/>
            <person name="Rast P."/>
            <person name="Oberbeckmann S."/>
            <person name="Bunk B."/>
            <person name="Jeske O."/>
            <person name="Meyerdierks A."/>
            <person name="Storesund J.E."/>
            <person name="Kallscheuer N."/>
            <person name="Luecker S."/>
            <person name="Lage O.M."/>
            <person name="Pohl T."/>
            <person name="Merkel B.J."/>
            <person name="Hornburger P."/>
            <person name="Mueller R.-W."/>
            <person name="Bruemmer F."/>
            <person name="Labrenz M."/>
            <person name="Spormann A.M."/>
            <person name="Op den Camp H."/>
            <person name="Overmann J."/>
            <person name="Amann R."/>
            <person name="Jetten M.S.M."/>
            <person name="Mascher T."/>
            <person name="Medema M.H."/>
            <person name="Devos D.P."/>
            <person name="Kaster A.-K."/>
            <person name="Ovreas L."/>
            <person name="Rohde M."/>
            <person name="Galperin M.Y."/>
            <person name="Jogler C."/>
        </authorList>
    </citation>
    <scope>NUCLEOTIDE SEQUENCE [LARGE SCALE GENOMIC DNA]</scope>
    <source>
        <strain evidence="12 13">Pla163</strain>
    </source>
</reference>
<evidence type="ECO:0000313" key="12">
    <source>
        <dbReference type="EMBL" id="QDU85494.1"/>
    </source>
</evidence>
<comment type="subcellular location">
    <subcellularLocation>
        <location evidence="1">Cell membrane</location>
        <topology evidence="1">Multi-pass membrane protein</topology>
    </subcellularLocation>
</comment>
<dbReference type="InterPro" id="IPR002550">
    <property type="entry name" value="CNNM"/>
</dbReference>
<evidence type="ECO:0000256" key="5">
    <source>
        <dbReference type="ARBA" id="ARBA00022737"/>
    </source>
</evidence>
<dbReference type="Pfam" id="PF03471">
    <property type="entry name" value="CorC_HlyC"/>
    <property type="match status" value="1"/>
</dbReference>
<dbReference type="Gene3D" id="3.10.580.10">
    <property type="entry name" value="CBS-domain"/>
    <property type="match status" value="1"/>
</dbReference>
<feature type="transmembrane region" description="Helical" evidence="10">
    <location>
        <begin position="6"/>
        <end position="26"/>
    </location>
</feature>
<evidence type="ECO:0000256" key="2">
    <source>
        <dbReference type="ARBA" id="ARBA00006337"/>
    </source>
</evidence>
<evidence type="ECO:0000256" key="4">
    <source>
        <dbReference type="ARBA" id="ARBA00022692"/>
    </source>
</evidence>
<dbReference type="GO" id="GO:0005886">
    <property type="term" value="C:plasma membrane"/>
    <property type="evidence" value="ECO:0007669"/>
    <property type="project" value="UniProtKB-SubCell"/>
</dbReference>
<feature type="transmembrane region" description="Helical" evidence="10">
    <location>
        <begin position="38"/>
        <end position="58"/>
    </location>
</feature>
<comment type="similarity">
    <text evidence="2">Belongs to the UPF0053 family.</text>
</comment>
<dbReference type="EMBL" id="CP036290">
    <property type="protein sequence ID" value="QDU85494.1"/>
    <property type="molecule type" value="Genomic_DNA"/>
</dbReference>
<dbReference type="RefSeq" id="WP_419185897.1">
    <property type="nucleotide sequence ID" value="NZ_CP036290.1"/>
</dbReference>
<dbReference type="Proteomes" id="UP000319342">
    <property type="component" value="Chromosome"/>
</dbReference>
<dbReference type="Pfam" id="PF01595">
    <property type="entry name" value="CNNM"/>
    <property type="match status" value="1"/>
</dbReference>
<dbReference type="GO" id="GO:0050660">
    <property type="term" value="F:flavin adenine dinucleotide binding"/>
    <property type="evidence" value="ECO:0007669"/>
    <property type="project" value="InterPro"/>
</dbReference>
<evidence type="ECO:0000256" key="7">
    <source>
        <dbReference type="ARBA" id="ARBA00023122"/>
    </source>
</evidence>
<evidence type="ECO:0000256" key="3">
    <source>
        <dbReference type="ARBA" id="ARBA00022475"/>
    </source>
</evidence>
<evidence type="ECO:0000256" key="6">
    <source>
        <dbReference type="ARBA" id="ARBA00022989"/>
    </source>
</evidence>
<protein>
    <submittedName>
        <fullName evidence="12">Magnesium and cobalt efflux protein CorC</fullName>
    </submittedName>
</protein>
<evidence type="ECO:0000256" key="9">
    <source>
        <dbReference type="PROSITE-ProRule" id="PRU00703"/>
    </source>
</evidence>
<evidence type="ECO:0000256" key="1">
    <source>
        <dbReference type="ARBA" id="ARBA00004651"/>
    </source>
</evidence>
<dbReference type="SUPFAM" id="SSF54631">
    <property type="entry name" value="CBS-domain pair"/>
    <property type="match status" value="1"/>
</dbReference>
<dbReference type="PANTHER" id="PTHR22777:SF32">
    <property type="entry name" value="UPF0053 INNER MEMBRANE PROTEIN YFJD"/>
    <property type="match status" value="1"/>
</dbReference>
<dbReference type="InterPro" id="IPR005170">
    <property type="entry name" value="Transptr-assoc_dom"/>
</dbReference>
<dbReference type="InterPro" id="IPR036318">
    <property type="entry name" value="FAD-bd_PCMH-like_sf"/>
</dbReference>
<evidence type="ECO:0000256" key="8">
    <source>
        <dbReference type="ARBA" id="ARBA00023136"/>
    </source>
</evidence>
<accession>A0A518D1Y8</accession>
<gene>
    <name evidence="12" type="primary">corC_3</name>
    <name evidence="12" type="ORF">Pla163_26250</name>
</gene>
<keyword evidence="7 9" id="KW-0129">CBS domain</keyword>
<keyword evidence="6 10" id="KW-1133">Transmembrane helix</keyword>
<dbReference type="InterPro" id="IPR044751">
    <property type="entry name" value="Ion_transp-like_CBS"/>
</dbReference>
<sequence>MNDTEPSLATAAIAVPSALVAFFPTLDVAFAQSVAAQVALSALALCGSALFSFTRVSLMRSVPDRVLGPVPEGPRRIALERHLSDVEPLVTSAGVLRVSCDLAFVLLVLGLAAGGEPLSASSLGLAAAIGIPLLALAVEILPQALVETRGDGLLRRFLGTFHLLQLPVAPLSRLLARLRRYASRRSGARTRTDATRRIVENLREAVKDSDLETELDEREREIIENVMEFHDVDVAAIMTPRTEIQAVDVESDLRSAIATASGCGHGRLPVYRGSLDEIVGVFSARDVLVPVAERRLDDVTLESLIRPTLFVPETKRVSELLEELRRQRSKIAIVVDEYGGTAGLVTMSDVLAELVGDIQDEFDDVEDEVEIVRTGEFAADVLASVRVSEVNEELEIELPEEGDYETLGGFVLAELGRFPRRGEIVTHGPVRLTVIEASERRVLKLGLVWNQPEKV</sequence>